<evidence type="ECO:0000256" key="2">
    <source>
        <dbReference type="SAM" id="SignalP"/>
    </source>
</evidence>
<keyword evidence="2" id="KW-0732">Signal</keyword>
<feature type="compositionally biased region" description="Gly residues" evidence="1">
    <location>
        <begin position="55"/>
        <end position="111"/>
    </location>
</feature>
<proteinExistence type="predicted"/>
<evidence type="ECO:0000256" key="1">
    <source>
        <dbReference type="SAM" id="MobiDB-lite"/>
    </source>
</evidence>
<dbReference type="EMBL" id="WISB01000014">
    <property type="protein sequence ID" value="MQW68219.1"/>
    <property type="molecule type" value="Genomic_DNA"/>
</dbReference>
<feature type="chain" id="PRO_5026347571" evidence="2">
    <location>
        <begin position="28"/>
        <end position="111"/>
    </location>
</feature>
<protein>
    <submittedName>
        <fullName evidence="3">Uncharacterized protein</fullName>
    </submittedName>
</protein>
<accession>A0A6G1WES9</accession>
<organism evidence="3">
    <name type="scientific">Sinorhizobium medicae</name>
    <dbReference type="NCBI Taxonomy" id="110321"/>
    <lineage>
        <taxon>Bacteria</taxon>
        <taxon>Pseudomonadati</taxon>
        <taxon>Pseudomonadota</taxon>
        <taxon>Alphaproteobacteria</taxon>
        <taxon>Hyphomicrobiales</taxon>
        <taxon>Rhizobiaceae</taxon>
        <taxon>Sinorhizobium/Ensifer group</taxon>
        <taxon>Sinorhizobium</taxon>
    </lineage>
</organism>
<comment type="caution">
    <text evidence="3">The sequence shown here is derived from an EMBL/GenBank/DDBJ whole genome shotgun (WGS) entry which is preliminary data.</text>
</comment>
<gene>
    <name evidence="3" type="ORF">GHJ91_03210</name>
</gene>
<evidence type="ECO:0000313" key="3">
    <source>
        <dbReference type="EMBL" id="MQW68219.1"/>
    </source>
</evidence>
<dbReference type="AlphaFoldDB" id="A0A6G1WES9"/>
<reference evidence="3" key="1">
    <citation type="journal article" date="2013" name="Genome Biol.">
        <title>Comparative genomics of the core and accessory genomes of 48 Sinorhizobium strains comprising five genospecies.</title>
        <authorList>
            <person name="Sugawara M."/>
            <person name="Epstein B."/>
            <person name="Badgley B.D."/>
            <person name="Unno T."/>
            <person name="Xu L."/>
            <person name="Reese J."/>
            <person name="Gyaneshwar P."/>
            <person name="Denny R."/>
            <person name="Mudge J."/>
            <person name="Bharti A.K."/>
            <person name="Farmer A.D."/>
            <person name="May G.D."/>
            <person name="Woodward J.E."/>
            <person name="Medigue C."/>
            <person name="Vallenet D."/>
            <person name="Lajus A."/>
            <person name="Rouy Z."/>
            <person name="Martinez-Vaz B."/>
            <person name="Tiffin P."/>
            <person name="Young N.D."/>
            <person name="Sadowsky M.J."/>
        </authorList>
    </citation>
    <scope>NUCLEOTIDE SEQUENCE</scope>
    <source>
        <strain evidence="3">M1</strain>
    </source>
</reference>
<name>A0A6G1WES9_9HYPH</name>
<feature type="signal peptide" evidence="2">
    <location>
        <begin position="1"/>
        <end position="27"/>
    </location>
</feature>
<feature type="non-terminal residue" evidence="3">
    <location>
        <position position="111"/>
    </location>
</feature>
<feature type="region of interest" description="Disordered" evidence="1">
    <location>
        <begin position="50"/>
        <end position="111"/>
    </location>
</feature>
<sequence>MRRTGKNLIGPLLGLAYVVATPFASLAAFDDGLRQSTALSGQHGDVLVVADAGSVPGGGQESGSGGGQDSGSGGGQDSGSGGGQDSGSGGGQDSGSGGGQDSGSGGGQDSG</sequence>